<evidence type="ECO:0000259" key="2">
    <source>
        <dbReference type="Pfam" id="PF12172"/>
    </source>
</evidence>
<dbReference type="Proteomes" id="UP001549320">
    <property type="component" value="Unassembled WGS sequence"/>
</dbReference>
<proteinExistence type="predicted"/>
<accession>A0ABV2Q4H2</accession>
<sequence length="133" mass="14552">MATPYQDRKIAAPVVYPDNKPFWDAADEGRFLVKHCTACNQPHWYPRPLCPFCGSDKTEFRDSAGTGTIYSLSVTRKAGPIAYAIAYVTLDEGVTMMSNIVDCDLDSISIGDKVRVVFKPSDGGPAVPMFTPV</sequence>
<keyword evidence="4" id="KW-1185">Reference proteome</keyword>
<dbReference type="SUPFAM" id="SSF50249">
    <property type="entry name" value="Nucleic acid-binding proteins"/>
    <property type="match status" value="1"/>
</dbReference>
<dbReference type="InterPro" id="IPR022002">
    <property type="entry name" value="ChsH2_Znr"/>
</dbReference>
<comment type="caution">
    <text evidence="3">The sequence shown here is derived from an EMBL/GenBank/DDBJ whole genome shotgun (WGS) entry which is preliminary data.</text>
</comment>
<dbReference type="Pfam" id="PF12172">
    <property type="entry name" value="zf-ChsH2"/>
    <property type="match status" value="1"/>
</dbReference>
<feature type="domain" description="ChsH2 C-terminal OB-fold" evidence="1">
    <location>
        <begin position="61"/>
        <end position="119"/>
    </location>
</feature>
<dbReference type="InterPro" id="IPR012340">
    <property type="entry name" value="NA-bd_OB-fold"/>
</dbReference>
<name>A0ABV2Q4H2_9BURK</name>
<feature type="domain" description="ChsH2 rubredoxin-like zinc ribbon" evidence="2">
    <location>
        <begin position="23"/>
        <end position="59"/>
    </location>
</feature>
<dbReference type="Gene3D" id="6.10.30.10">
    <property type="match status" value="1"/>
</dbReference>
<evidence type="ECO:0000313" key="3">
    <source>
        <dbReference type="EMBL" id="MET4575926.1"/>
    </source>
</evidence>
<gene>
    <name evidence="3" type="ORF">ABIE13_001026</name>
</gene>
<evidence type="ECO:0000259" key="1">
    <source>
        <dbReference type="Pfam" id="PF01796"/>
    </source>
</evidence>
<dbReference type="RefSeq" id="WP_354441711.1">
    <property type="nucleotide sequence ID" value="NZ_JBEPSH010000002.1"/>
</dbReference>
<dbReference type="PANTHER" id="PTHR34075">
    <property type="entry name" value="BLR3430 PROTEIN"/>
    <property type="match status" value="1"/>
</dbReference>
<protein>
    <submittedName>
        <fullName evidence="3">OB-fold protein</fullName>
    </submittedName>
</protein>
<dbReference type="PANTHER" id="PTHR34075:SF5">
    <property type="entry name" value="BLR3430 PROTEIN"/>
    <property type="match status" value="1"/>
</dbReference>
<dbReference type="Pfam" id="PF01796">
    <property type="entry name" value="OB_ChsH2_C"/>
    <property type="match status" value="1"/>
</dbReference>
<dbReference type="InterPro" id="IPR052513">
    <property type="entry name" value="Thioester_dehydratase-like"/>
</dbReference>
<evidence type="ECO:0000313" key="4">
    <source>
        <dbReference type="Proteomes" id="UP001549320"/>
    </source>
</evidence>
<organism evidence="3 4">
    <name type="scientific">Ottowia thiooxydans</name>
    <dbReference type="NCBI Taxonomy" id="219182"/>
    <lineage>
        <taxon>Bacteria</taxon>
        <taxon>Pseudomonadati</taxon>
        <taxon>Pseudomonadota</taxon>
        <taxon>Betaproteobacteria</taxon>
        <taxon>Burkholderiales</taxon>
        <taxon>Comamonadaceae</taxon>
        <taxon>Ottowia</taxon>
    </lineage>
</organism>
<dbReference type="InterPro" id="IPR002878">
    <property type="entry name" value="ChsH2_C"/>
</dbReference>
<dbReference type="EMBL" id="JBEPSH010000002">
    <property type="protein sequence ID" value="MET4575926.1"/>
    <property type="molecule type" value="Genomic_DNA"/>
</dbReference>
<reference evidence="3 4" key="1">
    <citation type="submission" date="2024-06" db="EMBL/GenBank/DDBJ databases">
        <title>Sorghum-associated microbial communities from plants grown in Nebraska, USA.</title>
        <authorList>
            <person name="Schachtman D."/>
        </authorList>
    </citation>
    <scope>NUCLEOTIDE SEQUENCE [LARGE SCALE GENOMIC DNA]</scope>
    <source>
        <strain evidence="3 4">2709</strain>
    </source>
</reference>